<evidence type="ECO:0000313" key="1">
    <source>
        <dbReference type="EMBL" id="WTW69686.1"/>
    </source>
</evidence>
<dbReference type="PANTHER" id="PTHR34504">
    <property type="entry name" value="ANTITOXIN HICB"/>
    <property type="match status" value="1"/>
</dbReference>
<name>A0AAU2VR37_9ACTN</name>
<dbReference type="Pfam" id="PF24113">
    <property type="entry name" value="DUF7387"/>
    <property type="match status" value="1"/>
</dbReference>
<sequence length="71" mass="7821">MTSHALHLTAAVTHEADWYVARCLQVEVTSQGETIEEALSNLREALELYFEDAPAPEVIDVITAPVEVRVA</sequence>
<dbReference type="InterPro" id="IPR055811">
    <property type="entry name" value="DUF7387"/>
</dbReference>
<gene>
    <name evidence="1" type="ORF">OG398_16090</name>
</gene>
<dbReference type="AlphaFoldDB" id="A0AAU2VR37"/>
<dbReference type="EMBL" id="CP108313">
    <property type="protein sequence ID" value="WTW69686.1"/>
    <property type="molecule type" value="Genomic_DNA"/>
</dbReference>
<dbReference type="Gene3D" id="3.30.160.250">
    <property type="match status" value="1"/>
</dbReference>
<accession>A0AAU2VR37</accession>
<dbReference type="InterPro" id="IPR035069">
    <property type="entry name" value="TTHA1013/TTHA0281-like"/>
</dbReference>
<dbReference type="InterPro" id="IPR051404">
    <property type="entry name" value="TA_system_antitoxin"/>
</dbReference>
<dbReference type="SUPFAM" id="SSF143100">
    <property type="entry name" value="TTHA1013/TTHA0281-like"/>
    <property type="match status" value="1"/>
</dbReference>
<protein>
    <submittedName>
        <fullName evidence="1">Type II toxin-antitoxin system HicB family antitoxin</fullName>
    </submittedName>
</protein>
<dbReference type="PANTHER" id="PTHR34504:SF2">
    <property type="entry name" value="UPF0150 PROTEIN SSL0259"/>
    <property type="match status" value="1"/>
</dbReference>
<organism evidence="1">
    <name type="scientific">Streptomyces sp. NBC_00008</name>
    <dbReference type="NCBI Taxonomy" id="2903610"/>
    <lineage>
        <taxon>Bacteria</taxon>
        <taxon>Bacillati</taxon>
        <taxon>Actinomycetota</taxon>
        <taxon>Actinomycetes</taxon>
        <taxon>Kitasatosporales</taxon>
        <taxon>Streptomycetaceae</taxon>
        <taxon>Streptomyces</taxon>
    </lineage>
</organism>
<reference evidence="1" key="1">
    <citation type="submission" date="2022-10" db="EMBL/GenBank/DDBJ databases">
        <title>The complete genomes of actinobacterial strains from the NBC collection.</title>
        <authorList>
            <person name="Joergensen T.S."/>
            <person name="Alvarez Arevalo M."/>
            <person name="Sterndorff E.B."/>
            <person name="Faurdal D."/>
            <person name="Vuksanovic O."/>
            <person name="Mourched A.-S."/>
            <person name="Charusanti P."/>
            <person name="Shaw S."/>
            <person name="Blin K."/>
            <person name="Weber T."/>
        </authorList>
    </citation>
    <scope>NUCLEOTIDE SEQUENCE</scope>
    <source>
        <strain evidence="1">NBC_00008</strain>
    </source>
</reference>
<proteinExistence type="predicted"/>